<evidence type="ECO:0000313" key="2">
    <source>
        <dbReference type="EMBL" id="HAS8541046.1"/>
    </source>
</evidence>
<dbReference type="Pfam" id="PF08878">
    <property type="entry name" value="HamA"/>
    <property type="match status" value="1"/>
</dbReference>
<evidence type="ECO:0000259" key="1">
    <source>
        <dbReference type="Pfam" id="PF08878"/>
    </source>
</evidence>
<dbReference type="AlphaFoldDB" id="A0A8H9TFW9"/>
<name>A0A8H9TFW9_VIBVL</name>
<reference evidence="2" key="1">
    <citation type="journal article" date="2018" name="Genome Biol.">
        <title>SKESA: strategic k-mer extension for scrupulous assemblies.</title>
        <authorList>
            <person name="Souvorov A."/>
            <person name="Agarwala R."/>
            <person name="Lipman D.J."/>
        </authorList>
    </citation>
    <scope>NUCLEOTIDE SEQUENCE</scope>
    <source>
        <strain evidence="2">BCW_3452</strain>
    </source>
</reference>
<proteinExistence type="predicted"/>
<accession>A0A8H9TFW9</accession>
<gene>
    <name evidence="2" type="ORF">I7730_14800</name>
</gene>
<organism evidence="2">
    <name type="scientific">Vibrio vulnificus</name>
    <dbReference type="NCBI Taxonomy" id="672"/>
    <lineage>
        <taxon>Bacteria</taxon>
        <taxon>Pseudomonadati</taxon>
        <taxon>Pseudomonadota</taxon>
        <taxon>Gammaproteobacteria</taxon>
        <taxon>Vibrionales</taxon>
        <taxon>Vibrionaceae</taxon>
        <taxon>Vibrio</taxon>
    </lineage>
</organism>
<comment type="caution">
    <text evidence="2">The sequence shown here is derived from an EMBL/GenBank/DDBJ whole genome shotgun (WGS) entry which is preliminary data.</text>
</comment>
<sequence length="305" mass="35445">MNFEVLIDSSFSEYCSNQDISPTHNKHVLSLINDFEDGKWRFKKFQNFVWDNIAETSLSIAERQALVDQSHSLLTASAENLRLIDKDTDISKGSELAEILLYGIMKHHYDALPVVPKIFYKQNTQDNAKGADSVHLVIKDNDFTVWFGEAKFYNKIEDARLSSIVKSVANCLDTKKLKKENSIITNVSDIDFLIEDEILRQSIKDALSSRVSIDSLKPKIHIPIFILHECEITSTCKNIDDSYIYRMKTYHIDRANAYFKKQIEELKSIHLYEQITFHIILFPVPDKKRIVDRFVKKVEQYKEDD</sequence>
<protein>
    <submittedName>
        <fullName evidence="2">DUF1837 domain-containing protein</fullName>
    </submittedName>
</protein>
<reference evidence="2" key="2">
    <citation type="submission" date="2019-01" db="EMBL/GenBank/DDBJ databases">
        <authorList>
            <consortium name="NCBI Pathogen Detection Project"/>
        </authorList>
    </citation>
    <scope>NUCLEOTIDE SEQUENCE</scope>
    <source>
        <strain evidence="2">BCW_3452</strain>
    </source>
</reference>
<dbReference type="EMBL" id="DACRBY010000018">
    <property type="protein sequence ID" value="HAS8541046.1"/>
    <property type="molecule type" value="Genomic_DNA"/>
</dbReference>
<dbReference type="InterPro" id="IPR014976">
    <property type="entry name" value="AbpA_HamA_C"/>
</dbReference>
<dbReference type="Proteomes" id="UP000863257">
    <property type="component" value="Unassembled WGS sequence"/>
</dbReference>
<feature type="domain" description="Anti-bacteriophage protein A/HamA C-terminal" evidence="1">
    <location>
        <begin position="12"/>
        <end position="297"/>
    </location>
</feature>